<keyword evidence="9" id="KW-1185">Reference proteome</keyword>
<sequence length="368" mass="39000">MDFRYSPEHDAFRASLGGFLREAASQMRMREAAAADGHDRRVWQRLCREMQPLGLHVPAECGGDGGTLIETAIVFSEFGRALTPVPLATTTFAIEAVLRMGDDEQRKRLLAGLLSGEQIGALAAAGPNETDPSAATVRASRRADGTVLTGECVPVLHGHVADLFVVPAVADGPDSTVVFHVVAAGAPGVTVVRLPSFDVTRPVARLQLAQAPADPLTAGSPDEAERVLDVARVLLAAEMLGGAEACLELTVEYARSRKQFGRPIGSFQAVKHACAEMMIEIDATRAAVMFAAMSAANGDELHIAAPLVKAQAADTYVLCAGTAIQVHGGIAFTWEHDLHLYFRRAKTTEALFGSSARNRALLADRAGL</sequence>
<accession>A0A0F5NFE7</accession>
<protein>
    <submittedName>
        <fullName evidence="8">Acyl-CoA dehydrogenase</fullName>
    </submittedName>
</protein>
<dbReference type="InterPro" id="IPR046373">
    <property type="entry name" value="Acyl-CoA_Oxase/DH_mid-dom_sf"/>
</dbReference>
<evidence type="ECO:0000259" key="6">
    <source>
        <dbReference type="Pfam" id="PF00441"/>
    </source>
</evidence>
<dbReference type="Gene3D" id="2.40.110.10">
    <property type="entry name" value="Butyryl-CoA Dehydrogenase, subunit A, domain 2"/>
    <property type="match status" value="1"/>
</dbReference>
<keyword evidence="5" id="KW-0560">Oxidoreductase</keyword>
<dbReference type="OrthoDB" id="8677713at2"/>
<dbReference type="SUPFAM" id="SSF47203">
    <property type="entry name" value="Acyl-CoA dehydrogenase C-terminal domain-like"/>
    <property type="match status" value="1"/>
</dbReference>
<dbReference type="RefSeq" id="WP_046182947.1">
    <property type="nucleotide sequence ID" value="NZ_JACKSS010000054.1"/>
</dbReference>
<dbReference type="InterPro" id="IPR013786">
    <property type="entry name" value="AcylCoA_DH/ox_N"/>
</dbReference>
<evidence type="ECO:0000256" key="1">
    <source>
        <dbReference type="ARBA" id="ARBA00001974"/>
    </source>
</evidence>
<dbReference type="InterPro" id="IPR037069">
    <property type="entry name" value="AcylCoA_DH/ox_N_sf"/>
</dbReference>
<gene>
    <name evidence="8" type="ORF">AWC17_02950</name>
</gene>
<evidence type="ECO:0000256" key="3">
    <source>
        <dbReference type="ARBA" id="ARBA00022630"/>
    </source>
</evidence>
<dbReference type="InterPro" id="IPR009100">
    <property type="entry name" value="AcylCoA_DH/oxidase_NM_dom_sf"/>
</dbReference>
<dbReference type="InterPro" id="IPR009075">
    <property type="entry name" value="AcylCo_DH/oxidase_C"/>
</dbReference>
<evidence type="ECO:0000256" key="5">
    <source>
        <dbReference type="ARBA" id="ARBA00023002"/>
    </source>
</evidence>
<comment type="similarity">
    <text evidence="2">Belongs to the acyl-CoA dehydrogenase family.</text>
</comment>
<name>A0A0F5NFE7_9MYCO</name>
<dbReference type="AlphaFoldDB" id="A0A0F5NFE7"/>
<organism evidence="8 9">
    <name type="scientific">Mycobacterium nebraskense</name>
    <dbReference type="NCBI Taxonomy" id="244292"/>
    <lineage>
        <taxon>Bacteria</taxon>
        <taxon>Bacillati</taxon>
        <taxon>Actinomycetota</taxon>
        <taxon>Actinomycetes</taxon>
        <taxon>Mycobacteriales</taxon>
        <taxon>Mycobacteriaceae</taxon>
        <taxon>Mycobacterium</taxon>
    </lineage>
</organism>
<dbReference type="Proteomes" id="UP000193781">
    <property type="component" value="Unassembled WGS sequence"/>
</dbReference>
<feature type="domain" description="Acyl-CoA dehydrogenase/oxidase N-terminal" evidence="7">
    <location>
        <begin position="6"/>
        <end position="117"/>
    </location>
</feature>
<keyword evidence="3" id="KW-0285">Flavoprotein</keyword>
<feature type="domain" description="Acyl-CoA dehydrogenase/oxidase C-terminal" evidence="6">
    <location>
        <begin position="225"/>
        <end position="366"/>
    </location>
</feature>
<evidence type="ECO:0000313" key="9">
    <source>
        <dbReference type="Proteomes" id="UP000193781"/>
    </source>
</evidence>
<dbReference type="EMBL" id="LQPH01000108">
    <property type="protein sequence ID" value="ORW24753.1"/>
    <property type="molecule type" value="Genomic_DNA"/>
</dbReference>
<evidence type="ECO:0000256" key="2">
    <source>
        <dbReference type="ARBA" id="ARBA00009347"/>
    </source>
</evidence>
<dbReference type="STRING" id="244292.ABW17_18665"/>
<reference evidence="8 9" key="1">
    <citation type="submission" date="2016-01" db="EMBL/GenBank/DDBJ databases">
        <title>The new phylogeny of the genus Mycobacterium.</title>
        <authorList>
            <person name="Tarcisio F."/>
            <person name="Conor M."/>
            <person name="Antonella G."/>
            <person name="Elisabetta G."/>
            <person name="Giulia F.S."/>
            <person name="Sara T."/>
            <person name="Anna F."/>
            <person name="Clotilde B."/>
            <person name="Roberto B."/>
            <person name="Veronica D.S."/>
            <person name="Fabio R."/>
            <person name="Monica P."/>
            <person name="Olivier J."/>
            <person name="Enrico T."/>
            <person name="Nicola S."/>
        </authorList>
    </citation>
    <scope>NUCLEOTIDE SEQUENCE [LARGE SCALE GENOMIC DNA]</scope>
    <source>
        <strain evidence="8 9">DSM 44803</strain>
    </source>
</reference>
<evidence type="ECO:0000313" key="8">
    <source>
        <dbReference type="EMBL" id="ORW24753.1"/>
    </source>
</evidence>
<proteinExistence type="inferred from homology"/>
<dbReference type="Pfam" id="PF02771">
    <property type="entry name" value="Acyl-CoA_dh_N"/>
    <property type="match status" value="1"/>
</dbReference>
<dbReference type="PANTHER" id="PTHR43884">
    <property type="entry name" value="ACYL-COA DEHYDROGENASE"/>
    <property type="match status" value="1"/>
</dbReference>
<comment type="caution">
    <text evidence="8">The sequence shown here is derived from an EMBL/GenBank/DDBJ whole genome shotgun (WGS) entry which is preliminary data.</text>
</comment>
<evidence type="ECO:0000259" key="7">
    <source>
        <dbReference type="Pfam" id="PF02771"/>
    </source>
</evidence>
<dbReference type="GO" id="GO:0003995">
    <property type="term" value="F:acyl-CoA dehydrogenase activity"/>
    <property type="evidence" value="ECO:0007669"/>
    <property type="project" value="TreeGrafter"/>
</dbReference>
<dbReference type="Gene3D" id="1.20.140.10">
    <property type="entry name" value="Butyryl-CoA Dehydrogenase, subunit A, domain 3"/>
    <property type="match status" value="1"/>
</dbReference>
<dbReference type="Gene3D" id="1.10.540.10">
    <property type="entry name" value="Acyl-CoA dehydrogenase/oxidase, N-terminal domain"/>
    <property type="match status" value="1"/>
</dbReference>
<dbReference type="CDD" id="cd00567">
    <property type="entry name" value="ACAD"/>
    <property type="match status" value="1"/>
</dbReference>
<dbReference type="GO" id="GO:0050660">
    <property type="term" value="F:flavin adenine dinucleotide binding"/>
    <property type="evidence" value="ECO:0007669"/>
    <property type="project" value="InterPro"/>
</dbReference>
<dbReference type="SUPFAM" id="SSF56645">
    <property type="entry name" value="Acyl-CoA dehydrogenase NM domain-like"/>
    <property type="match status" value="1"/>
</dbReference>
<comment type="cofactor">
    <cofactor evidence="1">
        <name>FAD</name>
        <dbReference type="ChEBI" id="CHEBI:57692"/>
    </cofactor>
</comment>
<dbReference type="Pfam" id="PF00441">
    <property type="entry name" value="Acyl-CoA_dh_1"/>
    <property type="match status" value="1"/>
</dbReference>
<dbReference type="PANTHER" id="PTHR43884:SF20">
    <property type="entry name" value="ACYL-COA DEHYDROGENASE FADE28"/>
    <property type="match status" value="1"/>
</dbReference>
<keyword evidence="4" id="KW-0274">FAD</keyword>
<dbReference type="InterPro" id="IPR036250">
    <property type="entry name" value="AcylCo_DH-like_C"/>
</dbReference>
<evidence type="ECO:0000256" key="4">
    <source>
        <dbReference type="ARBA" id="ARBA00022827"/>
    </source>
</evidence>